<dbReference type="STRING" id="665467.SAMN02982931_00285"/>
<feature type="region of interest" description="Disordered" evidence="1">
    <location>
        <begin position="82"/>
        <end position="102"/>
    </location>
</feature>
<evidence type="ECO:0000313" key="3">
    <source>
        <dbReference type="EMBL" id="SDB04581.1"/>
    </source>
</evidence>
<gene>
    <name evidence="3" type="ORF">SAMN02982931_00285</name>
</gene>
<sequence length="293" mass="32452">MKGIEISLAERIRDGLSEMTRSERRAAQTLLANYPLQGLESAAQFAEQAGVSTPSVLRFVARIGFASYPDFQRRLKEEVEAQLRSPLAKSDDGQGGGDRKDRPHQVFAEAVAENVVGTFRHLPADEMDAVGGLLSDPRRPLHCLGGRFTDPLARYMTAHLRIIRPNVSHFEGQPDNWRDQLVDMNGRDVLFLIDIRRYQADLRDLAAAAAKRKVTTIVLTDQWLSPAARFARHVLPARVSVPSAWDSNAALLAVIEALIADVMTRRWGESRERMAAIEGLRGRSESGETSAGD</sequence>
<dbReference type="EMBL" id="FMXQ01000001">
    <property type="protein sequence ID" value="SDB04581.1"/>
    <property type="molecule type" value="Genomic_DNA"/>
</dbReference>
<dbReference type="Gene3D" id="1.10.10.10">
    <property type="entry name" value="Winged helix-like DNA-binding domain superfamily/Winged helix DNA-binding domain"/>
    <property type="match status" value="1"/>
</dbReference>
<dbReference type="GO" id="GO:0003677">
    <property type="term" value="F:DNA binding"/>
    <property type="evidence" value="ECO:0007669"/>
    <property type="project" value="InterPro"/>
</dbReference>
<proteinExistence type="predicted"/>
<dbReference type="AlphaFoldDB" id="A0A1G6A816"/>
<dbReference type="InterPro" id="IPR036388">
    <property type="entry name" value="WH-like_DNA-bd_sf"/>
</dbReference>
<dbReference type="PANTHER" id="PTHR30514:SF18">
    <property type="entry name" value="RPIR-FAMILY TRANSCRIPTIONAL REGULATOR"/>
    <property type="match status" value="1"/>
</dbReference>
<dbReference type="RefSeq" id="WP_210185519.1">
    <property type="nucleotide sequence ID" value="NZ_FMXQ01000001.1"/>
</dbReference>
<dbReference type="Gene3D" id="3.40.50.10490">
    <property type="entry name" value="Glucose-6-phosphate isomerase like protein, domain 1"/>
    <property type="match status" value="1"/>
</dbReference>
<protein>
    <submittedName>
        <fullName evidence="3">Transcriptional regulator, RpiR family</fullName>
    </submittedName>
</protein>
<dbReference type="GO" id="GO:0097367">
    <property type="term" value="F:carbohydrate derivative binding"/>
    <property type="evidence" value="ECO:0007669"/>
    <property type="project" value="InterPro"/>
</dbReference>
<dbReference type="SUPFAM" id="SSF53697">
    <property type="entry name" value="SIS domain"/>
    <property type="match status" value="1"/>
</dbReference>
<dbReference type="InterPro" id="IPR009057">
    <property type="entry name" value="Homeodomain-like_sf"/>
</dbReference>
<dbReference type="InterPro" id="IPR000281">
    <property type="entry name" value="HTH_RpiR"/>
</dbReference>
<dbReference type="Proteomes" id="UP000199071">
    <property type="component" value="Unassembled WGS sequence"/>
</dbReference>
<keyword evidence="4" id="KW-1185">Reference proteome</keyword>
<dbReference type="PANTHER" id="PTHR30514">
    <property type="entry name" value="GLUCOKINASE"/>
    <property type="match status" value="1"/>
</dbReference>
<accession>A0A1G6A816</accession>
<reference evidence="3 4" key="1">
    <citation type="submission" date="2016-10" db="EMBL/GenBank/DDBJ databases">
        <authorList>
            <person name="de Groot N.N."/>
        </authorList>
    </citation>
    <scope>NUCLEOTIDE SEQUENCE [LARGE SCALE GENOMIC DNA]</scope>
    <source>
        <strain evidence="3 4">ATCC 35022</strain>
    </source>
</reference>
<feature type="compositionally biased region" description="Basic and acidic residues" evidence="1">
    <location>
        <begin position="89"/>
        <end position="102"/>
    </location>
</feature>
<dbReference type="PROSITE" id="PS51071">
    <property type="entry name" value="HTH_RPIR"/>
    <property type="match status" value="1"/>
</dbReference>
<feature type="domain" description="HTH rpiR-type" evidence="2">
    <location>
        <begin position="6"/>
        <end position="82"/>
    </location>
</feature>
<dbReference type="InterPro" id="IPR001347">
    <property type="entry name" value="SIS_dom"/>
</dbReference>
<evidence type="ECO:0000259" key="2">
    <source>
        <dbReference type="PROSITE" id="PS51071"/>
    </source>
</evidence>
<dbReference type="GO" id="GO:0003700">
    <property type="term" value="F:DNA-binding transcription factor activity"/>
    <property type="evidence" value="ECO:0007669"/>
    <property type="project" value="InterPro"/>
</dbReference>
<dbReference type="Pfam" id="PF01418">
    <property type="entry name" value="HTH_6"/>
    <property type="match status" value="1"/>
</dbReference>
<name>A0A1G6A816_9HYPH</name>
<dbReference type="Pfam" id="PF01380">
    <property type="entry name" value="SIS"/>
    <property type="match status" value="1"/>
</dbReference>
<dbReference type="SUPFAM" id="SSF46689">
    <property type="entry name" value="Homeodomain-like"/>
    <property type="match status" value="1"/>
</dbReference>
<evidence type="ECO:0000256" key="1">
    <source>
        <dbReference type="SAM" id="MobiDB-lite"/>
    </source>
</evidence>
<evidence type="ECO:0000313" key="4">
    <source>
        <dbReference type="Proteomes" id="UP000199071"/>
    </source>
</evidence>
<dbReference type="GO" id="GO:1901135">
    <property type="term" value="P:carbohydrate derivative metabolic process"/>
    <property type="evidence" value="ECO:0007669"/>
    <property type="project" value="InterPro"/>
</dbReference>
<dbReference type="InterPro" id="IPR047640">
    <property type="entry name" value="RpiR-like"/>
</dbReference>
<dbReference type="InterPro" id="IPR046348">
    <property type="entry name" value="SIS_dom_sf"/>
</dbReference>
<organism evidence="3 4">
    <name type="scientific">Bauldia litoralis</name>
    <dbReference type="NCBI Taxonomy" id="665467"/>
    <lineage>
        <taxon>Bacteria</taxon>
        <taxon>Pseudomonadati</taxon>
        <taxon>Pseudomonadota</taxon>
        <taxon>Alphaproteobacteria</taxon>
        <taxon>Hyphomicrobiales</taxon>
        <taxon>Kaistiaceae</taxon>
        <taxon>Bauldia</taxon>
    </lineage>
</organism>